<feature type="compositionally biased region" description="Acidic residues" evidence="7">
    <location>
        <begin position="160"/>
        <end position="177"/>
    </location>
</feature>
<feature type="compositionally biased region" description="Acidic residues" evidence="7">
    <location>
        <begin position="129"/>
        <end position="152"/>
    </location>
</feature>
<dbReference type="EMBL" id="ML119108">
    <property type="protein sequence ID" value="RPB16572.1"/>
    <property type="molecule type" value="Genomic_DNA"/>
</dbReference>
<gene>
    <name evidence="9" type="ORF">P167DRAFT_602321</name>
</gene>
<dbReference type="Proteomes" id="UP000277580">
    <property type="component" value="Unassembled WGS sequence"/>
</dbReference>
<keyword evidence="5" id="KW-0804">Transcription</keyword>
<feature type="compositionally biased region" description="Basic and acidic residues" evidence="7">
    <location>
        <begin position="36"/>
        <end position="45"/>
    </location>
</feature>
<feature type="compositionally biased region" description="Low complexity" evidence="7">
    <location>
        <begin position="19"/>
        <end position="33"/>
    </location>
</feature>
<dbReference type="InParanoid" id="A0A3N4L4Z4"/>
<feature type="domain" description="Transcriptional coactivator p15 (PC4) C-terminal" evidence="8">
    <location>
        <begin position="54"/>
        <end position="101"/>
    </location>
</feature>
<keyword evidence="3" id="KW-0805">Transcription regulation</keyword>
<evidence type="ECO:0000256" key="2">
    <source>
        <dbReference type="ARBA" id="ARBA00009001"/>
    </source>
</evidence>
<evidence type="ECO:0000256" key="7">
    <source>
        <dbReference type="SAM" id="MobiDB-lite"/>
    </source>
</evidence>
<evidence type="ECO:0000256" key="6">
    <source>
        <dbReference type="ARBA" id="ARBA00023242"/>
    </source>
</evidence>
<comment type="subcellular location">
    <subcellularLocation>
        <location evidence="1">Nucleus</location>
    </subcellularLocation>
</comment>
<dbReference type="InterPro" id="IPR045125">
    <property type="entry name" value="Sub1/Tcp4-like"/>
</dbReference>
<evidence type="ECO:0000256" key="1">
    <source>
        <dbReference type="ARBA" id="ARBA00004123"/>
    </source>
</evidence>
<dbReference type="InterPro" id="IPR009044">
    <property type="entry name" value="ssDNA-bd_transcriptional_reg"/>
</dbReference>
<dbReference type="Gene3D" id="2.30.31.10">
    <property type="entry name" value="Transcriptional Coactivator Pc4, Chain A"/>
    <property type="match status" value="1"/>
</dbReference>
<dbReference type="GO" id="GO:0060261">
    <property type="term" value="P:positive regulation of transcription initiation by RNA polymerase II"/>
    <property type="evidence" value="ECO:0007669"/>
    <property type="project" value="InterPro"/>
</dbReference>
<dbReference type="InterPro" id="IPR003173">
    <property type="entry name" value="PC4_C"/>
</dbReference>
<dbReference type="OrthoDB" id="2505440at2759"/>
<comment type="similarity">
    <text evidence="2">Belongs to the transcriptional coactivator PC4 family.</text>
</comment>
<evidence type="ECO:0000256" key="3">
    <source>
        <dbReference type="ARBA" id="ARBA00023015"/>
    </source>
</evidence>
<keyword evidence="4" id="KW-0238">DNA-binding</keyword>
<keyword evidence="10" id="KW-1185">Reference proteome</keyword>
<evidence type="ECO:0000256" key="5">
    <source>
        <dbReference type="ARBA" id="ARBA00023163"/>
    </source>
</evidence>
<accession>A0A3N4L4Z4</accession>
<dbReference type="GO" id="GO:0003713">
    <property type="term" value="F:transcription coactivator activity"/>
    <property type="evidence" value="ECO:0007669"/>
    <property type="project" value="InterPro"/>
</dbReference>
<dbReference type="GO" id="GO:0003677">
    <property type="term" value="F:DNA binding"/>
    <property type="evidence" value="ECO:0007669"/>
    <property type="project" value="UniProtKB-KW"/>
</dbReference>
<name>A0A3N4L4Z4_9PEZI</name>
<dbReference type="GO" id="GO:0005634">
    <property type="term" value="C:nucleus"/>
    <property type="evidence" value="ECO:0007669"/>
    <property type="project" value="UniProtKB-SubCell"/>
</dbReference>
<evidence type="ECO:0000313" key="9">
    <source>
        <dbReference type="EMBL" id="RPB16572.1"/>
    </source>
</evidence>
<evidence type="ECO:0000313" key="10">
    <source>
        <dbReference type="Proteomes" id="UP000277580"/>
    </source>
</evidence>
<feature type="region of interest" description="Disordered" evidence="7">
    <location>
        <begin position="117"/>
        <end position="188"/>
    </location>
</feature>
<sequence>MPPKRRAAATKSAPADVDAPAAKRQKPAAAAAATVEKGKMMKDDEGNPFWGIGGQNRRVGVSEFRGNQLVSIREHYEKDGKMLPGKKGISLTVEQLNAFISILPQLETYLASKKVTMDRPAYSDSTTTAEEEPAAVEEEVDEEEEDDEEDEKEKELKDEDHEEEEEEVISEDASEDEEAKKKKTKERK</sequence>
<dbReference type="STRING" id="1392247.A0A3N4L4Z4"/>
<evidence type="ECO:0000259" key="8">
    <source>
        <dbReference type="Pfam" id="PF02229"/>
    </source>
</evidence>
<dbReference type="PANTHER" id="PTHR13215">
    <property type="entry name" value="RNA POLYMERASE II TRANSCRIPTIONAL COACTIVATOR"/>
    <property type="match status" value="1"/>
</dbReference>
<dbReference type="SUPFAM" id="SSF54447">
    <property type="entry name" value="ssDNA-binding transcriptional regulator domain"/>
    <property type="match status" value="1"/>
</dbReference>
<reference evidence="9 10" key="1">
    <citation type="journal article" date="2018" name="Nat. Ecol. Evol.">
        <title>Pezizomycetes genomes reveal the molecular basis of ectomycorrhizal truffle lifestyle.</title>
        <authorList>
            <person name="Murat C."/>
            <person name="Payen T."/>
            <person name="Noel B."/>
            <person name="Kuo A."/>
            <person name="Morin E."/>
            <person name="Chen J."/>
            <person name="Kohler A."/>
            <person name="Krizsan K."/>
            <person name="Balestrini R."/>
            <person name="Da Silva C."/>
            <person name="Montanini B."/>
            <person name="Hainaut M."/>
            <person name="Levati E."/>
            <person name="Barry K.W."/>
            <person name="Belfiori B."/>
            <person name="Cichocki N."/>
            <person name="Clum A."/>
            <person name="Dockter R.B."/>
            <person name="Fauchery L."/>
            <person name="Guy J."/>
            <person name="Iotti M."/>
            <person name="Le Tacon F."/>
            <person name="Lindquist E.A."/>
            <person name="Lipzen A."/>
            <person name="Malagnac F."/>
            <person name="Mello A."/>
            <person name="Molinier V."/>
            <person name="Miyauchi S."/>
            <person name="Poulain J."/>
            <person name="Riccioni C."/>
            <person name="Rubini A."/>
            <person name="Sitrit Y."/>
            <person name="Splivallo R."/>
            <person name="Traeger S."/>
            <person name="Wang M."/>
            <person name="Zifcakova L."/>
            <person name="Wipf D."/>
            <person name="Zambonelli A."/>
            <person name="Paolocci F."/>
            <person name="Nowrousian M."/>
            <person name="Ottonello S."/>
            <person name="Baldrian P."/>
            <person name="Spatafora J.W."/>
            <person name="Henrissat B."/>
            <person name="Nagy L.G."/>
            <person name="Aury J.M."/>
            <person name="Wincker P."/>
            <person name="Grigoriev I.V."/>
            <person name="Bonfante P."/>
            <person name="Martin F.M."/>
        </authorList>
    </citation>
    <scope>NUCLEOTIDE SEQUENCE [LARGE SCALE GENOMIC DNA]</scope>
    <source>
        <strain evidence="9 10">CCBAS932</strain>
    </source>
</reference>
<organism evidence="9 10">
    <name type="scientific">Morchella conica CCBAS932</name>
    <dbReference type="NCBI Taxonomy" id="1392247"/>
    <lineage>
        <taxon>Eukaryota</taxon>
        <taxon>Fungi</taxon>
        <taxon>Dikarya</taxon>
        <taxon>Ascomycota</taxon>
        <taxon>Pezizomycotina</taxon>
        <taxon>Pezizomycetes</taxon>
        <taxon>Pezizales</taxon>
        <taxon>Morchellaceae</taxon>
        <taxon>Morchella</taxon>
    </lineage>
</organism>
<dbReference type="AlphaFoldDB" id="A0A3N4L4Z4"/>
<dbReference type="Pfam" id="PF02229">
    <property type="entry name" value="PC4"/>
    <property type="match status" value="1"/>
</dbReference>
<protein>
    <submittedName>
        <fullName evidence="9">PC4-domain-containing protein</fullName>
    </submittedName>
</protein>
<feature type="region of interest" description="Disordered" evidence="7">
    <location>
        <begin position="1"/>
        <end position="56"/>
    </location>
</feature>
<keyword evidence="6" id="KW-0539">Nucleus</keyword>
<proteinExistence type="inferred from homology"/>
<evidence type="ECO:0000256" key="4">
    <source>
        <dbReference type="ARBA" id="ARBA00023125"/>
    </source>
</evidence>